<sequence length="56" mass="6099">KIQTIIDYFSKNLNTELPDEQDDSIIDSGEEVSDDQTNNASEAVSAEVNISTAPIL</sequence>
<feature type="non-terminal residue" evidence="1">
    <location>
        <position position="1"/>
    </location>
</feature>
<accession>A0ACA9MW65</accession>
<comment type="caution">
    <text evidence="1">The sequence shown here is derived from an EMBL/GenBank/DDBJ whole genome shotgun (WGS) entry which is preliminary data.</text>
</comment>
<proteinExistence type="predicted"/>
<protein>
    <submittedName>
        <fullName evidence="1">16436_t:CDS:1</fullName>
    </submittedName>
</protein>
<gene>
    <name evidence="1" type="ORF">ACOLOM_LOCUS7168</name>
</gene>
<reference evidence="1" key="1">
    <citation type="submission" date="2021-06" db="EMBL/GenBank/DDBJ databases">
        <authorList>
            <person name="Kallberg Y."/>
            <person name="Tangrot J."/>
            <person name="Rosling A."/>
        </authorList>
    </citation>
    <scope>NUCLEOTIDE SEQUENCE</scope>
    <source>
        <strain evidence="1">CL356</strain>
    </source>
</reference>
<name>A0ACA9MW65_9GLOM</name>
<dbReference type="Proteomes" id="UP000789525">
    <property type="component" value="Unassembled WGS sequence"/>
</dbReference>
<evidence type="ECO:0000313" key="1">
    <source>
        <dbReference type="EMBL" id="CAG8615971.1"/>
    </source>
</evidence>
<evidence type="ECO:0000313" key="2">
    <source>
        <dbReference type="Proteomes" id="UP000789525"/>
    </source>
</evidence>
<dbReference type="EMBL" id="CAJVPT010016038">
    <property type="protein sequence ID" value="CAG8615971.1"/>
    <property type="molecule type" value="Genomic_DNA"/>
</dbReference>
<keyword evidence="2" id="KW-1185">Reference proteome</keyword>
<organism evidence="1 2">
    <name type="scientific">Acaulospora colombiana</name>
    <dbReference type="NCBI Taxonomy" id="27376"/>
    <lineage>
        <taxon>Eukaryota</taxon>
        <taxon>Fungi</taxon>
        <taxon>Fungi incertae sedis</taxon>
        <taxon>Mucoromycota</taxon>
        <taxon>Glomeromycotina</taxon>
        <taxon>Glomeromycetes</taxon>
        <taxon>Diversisporales</taxon>
        <taxon>Acaulosporaceae</taxon>
        <taxon>Acaulospora</taxon>
    </lineage>
</organism>